<proteinExistence type="predicted"/>
<gene>
    <name evidence="3" type="ORF">LVJ94_03185</name>
</gene>
<keyword evidence="1" id="KW-0472">Membrane</keyword>
<evidence type="ECO:0000259" key="2">
    <source>
        <dbReference type="Pfam" id="PF05360"/>
    </source>
</evidence>
<dbReference type="Pfam" id="PF05360">
    <property type="entry name" value="YiaAB"/>
    <property type="match status" value="1"/>
</dbReference>
<organism evidence="3 4">
    <name type="scientific">Pendulispora rubella</name>
    <dbReference type="NCBI Taxonomy" id="2741070"/>
    <lineage>
        <taxon>Bacteria</taxon>
        <taxon>Pseudomonadati</taxon>
        <taxon>Myxococcota</taxon>
        <taxon>Myxococcia</taxon>
        <taxon>Myxococcales</taxon>
        <taxon>Sorangiineae</taxon>
        <taxon>Pendulisporaceae</taxon>
        <taxon>Pendulispora</taxon>
    </lineage>
</organism>
<dbReference type="EMBL" id="CP089983">
    <property type="protein sequence ID" value="WXB06250.1"/>
    <property type="molecule type" value="Genomic_DNA"/>
</dbReference>
<feature type="transmembrane region" description="Helical" evidence="1">
    <location>
        <begin position="13"/>
        <end position="34"/>
    </location>
</feature>
<evidence type="ECO:0000256" key="1">
    <source>
        <dbReference type="SAM" id="Phobius"/>
    </source>
</evidence>
<reference evidence="3" key="1">
    <citation type="submission" date="2021-12" db="EMBL/GenBank/DDBJ databases">
        <title>Discovery of the Pendulisporaceae a myxobacterial family with distinct sporulation behavior and unique specialized metabolism.</title>
        <authorList>
            <person name="Garcia R."/>
            <person name="Popoff A."/>
            <person name="Bader C.D."/>
            <person name="Loehr J."/>
            <person name="Walesch S."/>
            <person name="Walt C."/>
            <person name="Boldt J."/>
            <person name="Bunk B."/>
            <person name="Haeckl F.J.F.P.J."/>
            <person name="Gunesch A.P."/>
            <person name="Birkelbach J."/>
            <person name="Nuebel U."/>
            <person name="Pietschmann T."/>
            <person name="Bach T."/>
            <person name="Mueller R."/>
        </authorList>
    </citation>
    <scope>NUCLEOTIDE SEQUENCE</scope>
    <source>
        <strain evidence="3">MSr11367</strain>
    </source>
</reference>
<accession>A0ABZ2L7B3</accession>
<protein>
    <recommendedName>
        <fullName evidence="2">YiaAB two helix domain-containing protein</fullName>
    </recommendedName>
</protein>
<dbReference type="InterPro" id="IPR008024">
    <property type="entry name" value="YiaAB"/>
</dbReference>
<feature type="domain" description="YiaAB two helix" evidence="2">
    <location>
        <begin position="1"/>
        <end position="39"/>
    </location>
</feature>
<keyword evidence="4" id="KW-1185">Reference proteome</keyword>
<dbReference type="Proteomes" id="UP001374803">
    <property type="component" value="Chromosome"/>
</dbReference>
<sequence length="67" mass="7561">MTGVGIAYLPVDAWVRGFLGMGVLFTVGSCFSLAKTIRDEHEDKRLISRIDEAKTTRILRDFEKEVT</sequence>
<name>A0ABZ2L7B3_9BACT</name>
<keyword evidence="1" id="KW-1133">Transmembrane helix</keyword>
<keyword evidence="1" id="KW-0812">Transmembrane</keyword>
<evidence type="ECO:0000313" key="4">
    <source>
        <dbReference type="Proteomes" id="UP001374803"/>
    </source>
</evidence>
<evidence type="ECO:0000313" key="3">
    <source>
        <dbReference type="EMBL" id="WXB06250.1"/>
    </source>
</evidence>